<dbReference type="AlphaFoldDB" id="A0A327ZKG6"/>
<feature type="compositionally biased region" description="Low complexity" evidence="1">
    <location>
        <begin position="149"/>
        <end position="160"/>
    </location>
</feature>
<dbReference type="EMBL" id="QLMJ01000002">
    <property type="protein sequence ID" value="RAK42870.1"/>
    <property type="molecule type" value="Genomic_DNA"/>
</dbReference>
<evidence type="ECO:0000256" key="2">
    <source>
        <dbReference type="SAM" id="Phobius"/>
    </source>
</evidence>
<feature type="transmembrane region" description="Helical" evidence="2">
    <location>
        <begin position="100"/>
        <end position="121"/>
    </location>
</feature>
<feature type="region of interest" description="Disordered" evidence="1">
    <location>
        <begin position="127"/>
        <end position="171"/>
    </location>
</feature>
<dbReference type="Proteomes" id="UP000249341">
    <property type="component" value="Unassembled WGS sequence"/>
</dbReference>
<keyword evidence="2" id="KW-1133">Transmembrane helix</keyword>
<feature type="transmembrane region" description="Helical" evidence="2">
    <location>
        <begin position="240"/>
        <end position="261"/>
    </location>
</feature>
<feature type="transmembrane region" description="Helical" evidence="2">
    <location>
        <begin position="69"/>
        <end position="88"/>
    </location>
</feature>
<evidence type="ECO:0000256" key="1">
    <source>
        <dbReference type="SAM" id="MobiDB-lite"/>
    </source>
</evidence>
<keyword evidence="2" id="KW-0812">Transmembrane</keyword>
<evidence type="ECO:0000313" key="3">
    <source>
        <dbReference type="EMBL" id="RAK42870.1"/>
    </source>
</evidence>
<gene>
    <name evidence="3" type="ORF">B0I29_102696</name>
</gene>
<keyword evidence="4" id="KW-1185">Reference proteome</keyword>
<protein>
    <submittedName>
        <fullName evidence="3">Uncharacterized protein</fullName>
    </submittedName>
</protein>
<keyword evidence="2" id="KW-0472">Membrane</keyword>
<comment type="caution">
    <text evidence="3">The sequence shown here is derived from an EMBL/GenBank/DDBJ whole genome shotgun (WGS) entry which is preliminary data.</text>
</comment>
<feature type="transmembrane region" description="Helical" evidence="2">
    <location>
        <begin position="322"/>
        <end position="342"/>
    </location>
</feature>
<evidence type="ECO:0000313" key="4">
    <source>
        <dbReference type="Proteomes" id="UP000249341"/>
    </source>
</evidence>
<name>A0A327ZKG6_9ACTN</name>
<feature type="transmembrane region" description="Helical" evidence="2">
    <location>
        <begin position="174"/>
        <end position="192"/>
    </location>
</feature>
<proteinExistence type="predicted"/>
<reference evidence="3 4" key="1">
    <citation type="submission" date="2018-06" db="EMBL/GenBank/DDBJ databases">
        <title>Genomic Encyclopedia of Type Strains, Phase III (KMG-III): the genomes of soil and plant-associated and newly described type strains.</title>
        <authorList>
            <person name="Whitman W."/>
        </authorList>
    </citation>
    <scope>NUCLEOTIDE SEQUENCE [LARGE SCALE GENOMIC DNA]</scope>
    <source>
        <strain evidence="3 4">CGMCC 4.7090</strain>
    </source>
</reference>
<feature type="transmembrane region" description="Helical" evidence="2">
    <location>
        <begin position="20"/>
        <end position="38"/>
    </location>
</feature>
<sequence length="360" mass="36788">MAAALGGIAARCGLGEHARVLFVFSFLASGALYVFGLFLTGEGFLPFGGALTLGALLAYVLTWRRPHPALVTGLALLAAGVGLVEARTGATADLTSGDGLLGLIELGLLTGGVAALALAVLKQAQSRGPARPSPAKNNPAQPSPPKNNPPKNSAAENNPPKNNPPNSGPSKHPAAGFIAAGVFGATVVMFGAEQVVNVYVGPGEIPPNIGNRASLLLIPAGVLILAGFAINAAVLRRGPLLAAAAGLVPLALLVVGAMSSAGGNDLVSAQPGPPDIRQWELHVDAYRYGVDTFETIAADSDGAYTTYAYVDVDSAPNRWDRFWSALGATLLLLGVALVVSALRRPDSRFGITLYSYRDGG</sequence>
<feature type="transmembrane region" description="Helical" evidence="2">
    <location>
        <begin position="44"/>
        <end position="62"/>
    </location>
</feature>
<accession>A0A327ZKG6</accession>
<feature type="transmembrane region" description="Helical" evidence="2">
    <location>
        <begin position="212"/>
        <end position="233"/>
    </location>
</feature>
<organism evidence="3 4">
    <name type="scientific">Actinoplanes lutulentus</name>
    <dbReference type="NCBI Taxonomy" id="1287878"/>
    <lineage>
        <taxon>Bacteria</taxon>
        <taxon>Bacillati</taxon>
        <taxon>Actinomycetota</taxon>
        <taxon>Actinomycetes</taxon>
        <taxon>Micromonosporales</taxon>
        <taxon>Micromonosporaceae</taxon>
        <taxon>Actinoplanes</taxon>
    </lineage>
</organism>